<keyword evidence="2" id="KW-1185">Reference proteome</keyword>
<evidence type="ECO:0000313" key="1">
    <source>
        <dbReference type="EMBL" id="EWM26107.1"/>
    </source>
</evidence>
<proteinExistence type="predicted"/>
<sequence>MDYRHPFTLGFIEIPSRMATLSTSEAIISHPNVIDKLPSSWEILSFDTHVLGVKTARLTASLPGSRLQTIIEECVAEDTELLYWTPESGSLSATYIENAPGYAVAQII</sequence>
<comment type="caution">
    <text evidence="1">The sequence shown here is derived from an EMBL/GenBank/DDBJ whole genome shotgun (WGS) entry which is preliminary data.</text>
</comment>
<name>W7TJ75_9STRA</name>
<protein>
    <submittedName>
        <fullName evidence="1">Uncharacterized protein</fullName>
    </submittedName>
</protein>
<dbReference type="AlphaFoldDB" id="W7TJ75"/>
<dbReference type="EMBL" id="AZIL01000703">
    <property type="protein sequence ID" value="EWM26107.1"/>
    <property type="molecule type" value="Genomic_DNA"/>
</dbReference>
<organism evidence="1 2">
    <name type="scientific">Nannochloropsis gaditana</name>
    <dbReference type="NCBI Taxonomy" id="72520"/>
    <lineage>
        <taxon>Eukaryota</taxon>
        <taxon>Sar</taxon>
        <taxon>Stramenopiles</taxon>
        <taxon>Ochrophyta</taxon>
        <taxon>Eustigmatophyceae</taxon>
        <taxon>Eustigmatales</taxon>
        <taxon>Monodopsidaceae</taxon>
        <taxon>Nannochloropsis</taxon>
    </lineage>
</organism>
<gene>
    <name evidence="1" type="ORF">Naga_100014g75</name>
</gene>
<reference evidence="1 2" key="1">
    <citation type="journal article" date="2014" name="Mol. Plant">
        <title>Chromosome Scale Genome Assembly and Transcriptome Profiling of Nannochloropsis gaditana in Nitrogen Depletion.</title>
        <authorList>
            <person name="Corteggiani Carpinelli E."/>
            <person name="Telatin A."/>
            <person name="Vitulo N."/>
            <person name="Forcato C."/>
            <person name="D'Angelo M."/>
            <person name="Schiavon R."/>
            <person name="Vezzi A."/>
            <person name="Giacometti G.M."/>
            <person name="Morosinotto T."/>
            <person name="Valle G."/>
        </authorList>
    </citation>
    <scope>NUCLEOTIDE SEQUENCE [LARGE SCALE GENOMIC DNA]</scope>
    <source>
        <strain evidence="1 2">B-31</strain>
    </source>
</reference>
<accession>W7TJ75</accession>
<evidence type="ECO:0000313" key="2">
    <source>
        <dbReference type="Proteomes" id="UP000019335"/>
    </source>
</evidence>
<dbReference type="Proteomes" id="UP000019335">
    <property type="component" value="Chromosome 9"/>
</dbReference>